<dbReference type="InterPro" id="IPR036849">
    <property type="entry name" value="Enolase-like_C_sf"/>
</dbReference>
<feature type="binding site" evidence="2">
    <location>
        <position position="264"/>
    </location>
    <ligand>
        <name>substrate</name>
    </ligand>
</feature>
<evidence type="ECO:0000256" key="3">
    <source>
        <dbReference type="PIRSR" id="PIRSR634611-3"/>
    </source>
</evidence>
<feature type="active site" description="Proton donor/acceptor" evidence="1">
    <location>
        <position position="321"/>
    </location>
</feature>
<feature type="binding site" evidence="2">
    <location>
        <position position="238"/>
    </location>
    <ligand>
        <name>substrate</name>
    </ligand>
</feature>
<sequence length="388" mass="42831">MKITAAYEGVVPIRSSIRNAWIDFSAMDCSIVAIVSDVIRDGKPVVGYGFNSNGRYSAGEILRRRILPRLMDAEPGSLLDERGELDPTKAWEVMMRNEKPGGHGERSVAVGVVDMALFDLASKIAGRPLYRWLSERYGDGQPDDSVFVYAAGGYYAPGKTLADLRDEMRGFLDLGYDVVKMKIGGADLPEDLRRIEAVLDVLDGDGSRLAVDVNGRFDLATALEYGRAIEPYGLFWYEEIGDPLDYRLNAVVAEHYTGRIATGENLFSLQDARNLIRYGGLRPDRDVIQVDPALSYGLTEYLRVQDMLRDHGWSSRRCIPHGGHQFSLHIAAALKLGGNESYPGEFQPTGGFADDAVVEKSRVGLTETPGIGFEGKAAFYKVLRDLHV</sequence>
<accession>A0A4D4KFG6</accession>
<dbReference type="SUPFAM" id="SSF51604">
    <property type="entry name" value="Enolase C-terminal domain-like"/>
    <property type="match status" value="1"/>
</dbReference>
<organism evidence="6 7">
    <name type="scientific">Streptomyces antimycoticus</name>
    <dbReference type="NCBI Taxonomy" id="68175"/>
    <lineage>
        <taxon>Bacteria</taxon>
        <taxon>Bacillati</taxon>
        <taxon>Actinomycetota</taxon>
        <taxon>Actinomycetes</taxon>
        <taxon>Kitasatosporales</taxon>
        <taxon>Streptomycetaceae</taxon>
        <taxon>Streptomyces</taxon>
        <taxon>Streptomyces violaceusniger group</taxon>
    </lineage>
</organism>
<dbReference type="InterPro" id="IPR034611">
    <property type="entry name" value="D-tartrate_dehydratase"/>
</dbReference>
<feature type="binding site" evidence="3">
    <location>
        <position position="212"/>
    </location>
    <ligand>
        <name>Mg(2+)</name>
        <dbReference type="ChEBI" id="CHEBI:18420"/>
    </ligand>
</feature>
<feature type="binding site" evidence="2">
    <location>
        <position position="53"/>
    </location>
    <ligand>
        <name>substrate</name>
    </ligand>
</feature>
<feature type="site" description="Transition state stabilizer" evidence="4">
    <location>
        <position position="340"/>
    </location>
</feature>
<comment type="cofactor">
    <cofactor evidence="3">
        <name>Mg(2+)</name>
        <dbReference type="ChEBI" id="CHEBI:18420"/>
    </cofactor>
    <text evidence="3">Binds 1 Mg(2+) ion per subunit.</text>
</comment>
<dbReference type="SFLD" id="SFLDG00179">
    <property type="entry name" value="mandelate_racemase"/>
    <property type="match status" value="1"/>
</dbReference>
<dbReference type="InterPro" id="IPR013342">
    <property type="entry name" value="Mandelate_racemase_C"/>
</dbReference>
<proteinExistence type="predicted"/>
<evidence type="ECO:0000256" key="4">
    <source>
        <dbReference type="PIRSR" id="PIRSR634611-4"/>
    </source>
</evidence>
<feature type="site" description="Transition state stabilizer" evidence="4">
    <location>
        <position position="53"/>
    </location>
</feature>
<dbReference type="SFLD" id="SFLDF00118">
    <property type="entry name" value="D-tartrate_dehydratase"/>
    <property type="match status" value="1"/>
</dbReference>
<feature type="binding site" evidence="2">
    <location>
        <position position="180"/>
    </location>
    <ligand>
        <name>substrate</name>
    </ligand>
</feature>
<dbReference type="InterPro" id="IPR034593">
    <property type="entry name" value="DgoD-like"/>
</dbReference>
<feature type="site" description="Transition state stabilizer" evidence="4">
    <location>
        <position position="180"/>
    </location>
</feature>
<reference evidence="6 7" key="1">
    <citation type="journal article" date="2020" name="Int. J. Syst. Evol. Microbiol.">
        <title>Reclassification of Streptomyces castelarensis and Streptomyces sporoclivatus as later heterotypic synonyms of Streptomyces antimycoticus.</title>
        <authorList>
            <person name="Komaki H."/>
            <person name="Tamura T."/>
        </authorList>
    </citation>
    <scope>NUCLEOTIDE SEQUENCE [LARGE SCALE GENOMIC DNA]</scope>
    <source>
        <strain evidence="6 7">NBRC 12839</strain>
    </source>
</reference>
<gene>
    <name evidence="6" type="ORF">SANT12839_087730</name>
</gene>
<dbReference type="RefSeq" id="WP_137968970.1">
    <property type="nucleotide sequence ID" value="NZ_BJHV01000001.1"/>
</dbReference>
<feature type="site" description="Increases basicity of active site His" evidence="4">
    <location>
        <position position="291"/>
    </location>
</feature>
<evidence type="ECO:0000256" key="2">
    <source>
        <dbReference type="PIRSR" id="PIRSR634611-2"/>
    </source>
</evidence>
<dbReference type="Gene3D" id="3.30.390.10">
    <property type="entry name" value="Enolase-like, N-terminal domain"/>
    <property type="match status" value="1"/>
</dbReference>
<feature type="binding site" evidence="2">
    <location>
        <position position="321"/>
    </location>
    <ligand>
        <name>substrate</name>
    </ligand>
</feature>
<feature type="binding site" evidence="2">
    <location>
        <position position="19"/>
    </location>
    <ligand>
        <name>substrate</name>
    </ligand>
</feature>
<feature type="binding site" evidence="3">
    <location>
        <position position="238"/>
    </location>
    <ligand>
        <name>Mg(2+)</name>
        <dbReference type="ChEBI" id="CHEBI:18420"/>
    </ligand>
</feature>
<name>A0A4D4KFG6_9ACTN</name>
<dbReference type="GO" id="GO:0046872">
    <property type="term" value="F:metal ion binding"/>
    <property type="evidence" value="ECO:0007669"/>
    <property type="project" value="UniProtKB-KW"/>
</dbReference>
<feature type="binding site" evidence="2">
    <location>
        <position position="154"/>
    </location>
    <ligand>
        <name>substrate</name>
    </ligand>
</feature>
<keyword evidence="3" id="KW-0479">Metal-binding</keyword>
<feature type="active site" description="acceptor" evidence="1">
    <location>
        <position position="182"/>
    </location>
</feature>
<dbReference type="PANTHER" id="PTHR48080:SF5">
    <property type="entry name" value="D(-)-TARTRATE DEHYDRATASE"/>
    <property type="match status" value="1"/>
</dbReference>
<dbReference type="SMART" id="SM00922">
    <property type="entry name" value="MR_MLE"/>
    <property type="match status" value="1"/>
</dbReference>
<comment type="caution">
    <text evidence="6">The sequence shown here is derived from an EMBL/GenBank/DDBJ whole genome shotgun (WGS) entry which is preliminary data.</text>
</comment>
<dbReference type="PANTHER" id="PTHR48080">
    <property type="entry name" value="D-GALACTONATE DEHYDRATASE-RELATED"/>
    <property type="match status" value="1"/>
</dbReference>
<protein>
    <submittedName>
        <fullName evidence="6">Mandelate racemase</fullName>
    </submittedName>
</protein>
<evidence type="ECO:0000313" key="7">
    <source>
        <dbReference type="Proteomes" id="UP000299290"/>
    </source>
</evidence>
<evidence type="ECO:0000256" key="1">
    <source>
        <dbReference type="PIRSR" id="PIRSR634611-1"/>
    </source>
</evidence>
<dbReference type="Pfam" id="PF13378">
    <property type="entry name" value="MR_MLE_C"/>
    <property type="match status" value="1"/>
</dbReference>
<dbReference type="SFLD" id="SFLDS00001">
    <property type="entry name" value="Enolase"/>
    <property type="match status" value="1"/>
</dbReference>
<dbReference type="InterPro" id="IPR029065">
    <property type="entry name" value="Enolase_C-like"/>
</dbReference>
<dbReference type="AlphaFoldDB" id="A0A4D4KFG6"/>
<dbReference type="SUPFAM" id="SSF54826">
    <property type="entry name" value="Enolase N-terminal domain-like"/>
    <property type="match status" value="1"/>
</dbReference>
<dbReference type="GO" id="GO:0047808">
    <property type="term" value="F:D(-)-tartrate dehydratase activity"/>
    <property type="evidence" value="ECO:0007669"/>
    <property type="project" value="InterPro"/>
</dbReference>
<feature type="binding site" evidence="2">
    <location>
        <position position="99"/>
    </location>
    <ligand>
        <name>substrate</name>
    </ligand>
</feature>
<dbReference type="Proteomes" id="UP000299290">
    <property type="component" value="Unassembled WGS sequence"/>
</dbReference>
<dbReference type="Gene3D" id="3.20.20.120">
    <property type="entry name" value="Enolase-like C-terminal domain"/>
    <property type="match status" value="1"/>
</dbReference>
<dbReference type="EMBL" id="BJHV01000001">
    <property type="protein sequence ID" value="GDY47891.1"/>
    <property type="molecule type" value="Genomic_DNA"/>
</dbReference>
<feature type="domain" description="Mandelate racemase/muconate lactonizing enzyme C-terminal" evidence="5">
    <location>
        <begin position="161"/>
        <end position="259"/>
    </location>
</feature>
<keyword evidence="3" id="KW-0460">Magnesium</keyword>
<feature type="binding site" evidence="3">
    <location>
        <position position="264"/>
    </location>
    <ligand>
        <name>Mg(2+)</name>
        <dbReference type="ChEBI" id="CHEBI:18420"/>
    </ligand>
</feature>
<dbReference type="InterPro" id="IPR029017">
    <property type="entry name" value="Enolase-like_N"/>
</dbReference>
<dbReference type="CDD" id="cd03326">
    <property type="entry name" value="MR_like_1"/>
    <property type="match status" value="1"/>
</dbReference>
<keyword evidence="7" id="KW-1185">Reference proteome</keyword>
<evidence type="ECO:0000313" key="6">
    <source>
        <dbReference type="EMBL" id="GDY47891.1"/>
    </source>
</evidence>
<evidence type="ECO:0000259" key="5">
    <source>
        <dbReference type="SMART" id="SM00922"/>
    </source>
</evidence>